<accession>A0A363NXB6</accession>
<dbReference type="Proteomes" id="UP000250831">
    <property type="component" value="Unassembled WGS sequence"/>
</dbReference>
<comment type="caution">
    <text evidence="2">The sequence shown here is derived from an EMBL/GenBank/DDBJ whole genome shotgun (WGS) entry which is preliminary data.</text>
</comment>
<dbReference type="PROSITE" id="PS01124">
    <property type="entry name" value="HTH_ARAC_FAMILY_2"/>
    <property type="match status" value="1"/>
</dbReference>
<feature type="domain" description="HTH araC/xylS-type" evidence="1">
    <location>
        <begin position="160"/>
        <end position="264"/>
    </location>
</feature>
<protein>
    <submittedName>
        <fullName evidence="2">AraC family transcriptional regulator</fullName>
    </submittedName>
</protein>
<sequence>MSTDQETYQSYRIPVPEEFETVFSHFYFAANTSKNTITKTLLPSFQTMMVFNFGTPALLISKEKAKISIGNCLVLGPVKQAFSYTLLPGTQLLIANFKADAFYRFFGRPHLSGHQTMDPDELLLDNCFHYLWQQLNEIDDVAEKVKFILNFCKPYLRSQDDVAALLFHFQSGPLNPVKSVAEQIGHSERNIQLIHKKHFGFSAKELSRYERFIKAIGFIQQLASSTEKVNWFEIIEECGYYDQSQLIHDFKHFINTSPKKFLKFQRDVCRASDG</sequence>
<name>A0A363NXB6_9SPHI</name>
<dbReference type="InterPro" id="IPR018060">
    <property type="entry name" value="HTH_AraC"/>
</dbReference>
<keyword evidence="3" id="KW-1185">Reference proteome</keyword>
<dbReference type="SMART" id="SM00342">
    <property type="entry name" value="HTH_ARAC"/>
    <property type="match status" value="1"/>
</dbReference>
<reference evidence="2 3" key="1">
    <citation type="submission" date="2018-04" db="EMBL/GenBank/DDBJ databases">
        <title>Sphingobacterium sp. M46 Genome.</title>
        <authorList>
            <person name="Cheng J."/>
            <person name="Li Y."/>
        </authorList>
    </citation>
    <scope>NUCLEOTIDE SEQUENCE [LARGE SCALE GENOMIC DNA]</scope>
    <source>
        <strain evidence="2 3">M46</strain>
    </source>
</reference>
<dbReference type="RefSeq" id="WP_108631759.1">
    <property type="nucleotide sequence ID" value="NZ_QCXX01000001.1"/>
</dbReference>
<dbReference type="GO" id="GO:0003700">
    <property type="term" value="F:DNA-binding transcription factor activity"/>
    <property type="evidence" value="ECO:0007669"/>
    <property type="project" value="InterPro"/>
</dbReference>
<gene>
    <name evidence="2" type="ORF">DCO56_00075</name>
</gene>
<evidence type="ECO:0000313" key="2">
    <source>
        <dbReference type="EMBL" id="PUV25435.1"/>
    </source>
</evidence>
<dbReference type="AlphaFoldDB" id="A0A363NXB6"/>
<dbReference type="GO" id="GO:0043565">
    <property type="term" value="F:sequence-specific DNA binding"/>
    <property type="evidence" value="ECO:0007669"/>
    <property type="project" value="InterPro"/>
</dbReference>
<evidence type="ECO:0000259" key="1">
    <source>
        <dbReference type="PROSITE" id="PS01124"/>
    </source>
</evidence>
<evidence type="ECO:0000313" key="3">
    <source>
        <dbReference type="Proteomes" id="UP000250831"/>
    </source>
</evidence>
<proteinExistence type="predicted"/>
<organism evidence="2 3">
    <name type="scientific">Sphingobacterium athyrii</name>
    <dbReference type="NCBI Taxonomy" id="2152717"/>
    <lineage>
        <taxon>Bacteria</taxon>
        <taxon>Pseudomonadati</taxon>
        <taxon>Bacteroidota</taxon>
        <taxon>Sphingobacteriia</taxon>
        <taxon>Sphingobacteriales</taxon>
        <taxon>Sphingobacteriaceae</taxon>
        <taxon>Sphingobacterium</taxon>
    </lineage>
</organism>
<dbReference type="EMBL" id="QCXX01000001">
    <property type="protein sequence ID" value="PUV25435.1"/>
    <property type="molecule type" value="Genomic_DNA"/>
</dbReference>
<dbReference type="OrthoDB" id="635259at2"/>
<dbReference type="Gene3D" id="1.10.10.60">
    <property type="entry name" value="Homeodomain-like"/>
    <property type="match status" value="1"/>
</dbReference>